<dbReference type="EMBL" id="CYZK01000004">
    <property type="protein sequence ID" value="CUN83124.1"/>
    <property type="molecule type" value="Genomic_DNA"/>
</dbReference>
<dbReference type="Proteomes" id="UP000284579">
    <property type="component" value="Unassembled WGS sequence"/>
</dbReference>
<reference evidence="9 10" key="1">
    <citation type="submission" date="2015-09" db="EMBL/GenBank/DDBJ databases">
        <authorList>
            <consortium name="Pathogen Informatics"/>
        </authorList>
    </citation>
    <scope>NUCLEOTIDE SEQUENCE [LARGE SCALE GENOMIC DNA]</scope>
    <source>
        <strain evidence="2 9">2789STDY5834866</strain>
        <strain evidence="1 10">2789STDY5834962</strain>
    </source>
</reference>
<evidence type="ECO:0000313" key="2">
    <source>
        <dbReference type="EMBL" id="CUN83124.1"/>
    </source>
</evidence>
<evidence type="ECO:0000313" key="11">
    <source>
        <dbReference type="Proteomes" id="UP000260655"/>
    </source>
</evidence>
<dbReference type="PaxDb" id="410072-ERS852525_00484"/>
<dbReference type="Proteomes" id="UP000260655">
    <property type="component" value="Unassembled WGS sequence"/>
</dbReference>
<dbReference type="EMBL" id="QRIM01000006">
    <property type="protein sequence ID" value="RHG60845.1"/>
    <property type="molecule type" value="Genomic_DNA"/>
</dbReference>
<evidence type="ECO:0000313" key="13">
    <source>
        <dbReference type="Proteomes" id="UP000285693"/>
    </source>
</evidence>
<evidence type="ECO:0000313" key="10">
    <source>
        <dbReference type="Proteomes" id="UP000095727"/>
    </source>
</evidence>
<evidence type="ECO:0000313" key="1">
    <source>
        <dbReference type="EMBL" id="CUM81061.1"/>
    </source>
</evidence>
<evidence type="ECO:0000313" key="12">
    <source>
        <dbReference type="Proteomes" id="UP000284579"/>
    </source>
</evidence>
<evidence type="ECO:0000313" key="7">
    <source>
        <dbReference type="EMBL" id="RHF80094.1"/>
    </source>
</evidence>
<organism evidence="1 10">
    <name type="scientific">Coprococcus comes</name>
    <dbReference type="NCBI Taxonomy" id="410072"/>
    <lineage>
        <taxon>Bacteria</taxon>
        <taxon>Bacillati</taxon>
        <taxon>Bacillota</taxon>
        <taxon>Clostridia</taxon>
        <taxon>Lachnospirales</taxon>
        <taxon>Lachnospiraceae</taxon>
        <taxon>Coprococcus</taxon>
    </lineage>
</organism>
<gene>
    <name evidence="3" type="ORF">comes_09920</name>
    <name evidence="8" type="ORF">DW252_06675</name>
    <name evidence="7" type="ORF">DW656_15850</name>
    <name evidence="6" type="ORF">DWW65_07050</name>
    <name evidence="5" type="ORF">DXD67_04365</name>
    <name evidence="2" type="ORF">ERS852481_00889</name>
    <name evidence="1" type="ORF">ERS852574_00851</name>
    <name evidence="4" type="ORF">HUU93_09575</name>
</gene>
<dbReference type="STRING" id="410072.ERS852525_00484"/>
<dbReference type="EMBL" id="QSOV01000003">
    <property type="protein sequence ID" value="RGJ24985.1"/>
    <property type="molecule type" value="Genomic_DNA"/>
</dbReference>
<dbReference type="Proteomes" id="UP001145109">
    <property type="component" value="Unassembled WGS sequence"/>
</dbReference>
<dbReference type="Proteomes" id="UP000095362">
    <property type="component" value="Unassembled WGS sequence"/>
</dbReference>
<evidence type="ECO:0000313" key="9">
    <source>
        <dbReference type="Proteomes" id="UP000095362"/>
    </source>
</evidence>
<dbReference type="OrthoDB" id="1768345at2"/>
<evidence type="ECO:0000313" key="3">
    <source>
        <dbReference type="EMBL" id="GLG86447.1"/>
    </source>
</evidence>
<accession>A0A173RSY5</accession>
<dbReference type="Proteomes" id="UP000554488">
    <property type="component" value="Unassembled WGS sequence"/>
</dbReference>
<dbReference type="AlphaFoldDB" id="A0A173RSY5"/>
<dbReference type="GeneID" id="92824470"/>
<dbReference type="EMBL" id="QRXY01000007">
    <property type="protein sequence ID" value="RGU45967.1"/>
    <property type="molecule type" value="Genomic_DNA"/>
</dbReference>
<evidence type="ECO:0000313" key="5">
    <source>
        <dbReference type="EMBL" id="RGJ24985.1"/>
    </source>
</evidence>
<evidence type="ECO:0008006" key="16">
    <source>
        <dbReference type="Google" id="ProtNLM"/>
    </source>
</evidence>
<reference evidence="3" key="6">
    <citation type="submission" date="2022-11" db="EMBL/GenBank/DDBJ databases">
        <title>Draft genome sequence of Coprococcus comes strain 31264.</title>
        <authorList>
            <person name="Hisatomi A."/>
            <person name="Ohkuma M."/>
            <person name="Sakamoto M."/>
        </authorList>
    </citation>
    <scope>NUCLEOTIDE SEQUENCE</scope>
    <source>
        <strain evidence="3">JCM 31264</strain>
    </source>
</reference>
<protein>
    <recommendedName>
        <fullName evidence="16">GNAT family acetyltransferase</fullName>
    </recommendedName>
</protein>
<reference evidence="11 12" key="2">
    <citation type="submission" date="2018-08" db="EMBL/GenBank/DDBJ databases">
        <title>A genome reference for cultivated species of the human gut microbiota.</title>
        <authorList>
            <person name="Zou Y."/>
            <person name="Xue W."/>
            <person name="Luo G."/>
        </authorList>
    </citation>
    <scope>NUCLEOTIDE SEQUENCE [LARGE SCALE GENOMIC DNA]</scope>
    <source>
        <strain evidence="6 13">AF16-31</strain>
        <strain evidence="8 14">AM22-12LB</strain>
        <strain evidence="7 12">AM23-3</strain>
        <strain evidence="5 11">TM07-19</strain>
    </source>
</reference>
<name>A0A173RSY5_9FIRM</name>
<sequence length="94" mass="11209">MLERMQLFPLNFYKKAKFNGSMGKMNYRLAKEEKKTDEENSETILVGSIWEGPFIYDKIPQEKITKREFPFAEEGICQAMDWFNEEGEKMNREV</sequence>
<dbReference type="Proteomes" id="UP000095727">
    <property type="component" value="Unassembled WGS sequence"/>
</dbReference>
<dbReference type="Proteomes" id="UP000285693">
    <property type="component" value="Unassembled WGS sequence"/>
</dbReference>
<dbReference type="EMBL" id="CYXR01000004">
    <property type="protein sequence ID" value="CUM81061.1"/>
    <property type="molecule type" value="Genomic_DNA"/>
</dbReference>
<reference evidence="3" key="5">
    <citation type="submission" date="2022-09" db="EMBL/GenBank/DDBJ databases">
        <title>Draft genome sequence of Coprococcus comes strain 31264.</title>
        <authorList>
            <person name="Atsushi H."/>
            <person name="Moriya O."/>
            <person name="Mitsuo S."/>
        </authorList>
    </citation>
    <scope>NUCLEOTIDE SEQUENCE</scope>
    <source>
        <strain evidence="3">JCM 31264</strain>
    </source>
</reference>
<evidence type="ECO:0000313" key="15">
    <source>
        <dbReference type="Proteomes" id="UP000554488"/>
    </source>
</evidence>
<dbReference type="EMBL" id="JABWDC010000034">
    <property type="protein sequence ID" value="NUN86840.1"/>
    <property type="molecule type" value="Genomic_DNA"/>
</dbReference>
<reference evidence="4 15" key="3">
    <citation type="submission" date="2020-04" db="EMBL/GenBank/DDBJ databases">
        <authorList>
            <person name="Pieper L."/>
        </authorList>
    </citation>
    <scope>NUCLEOTIDE SEQUENCE [LARGE SCALE GENOMIC DNA]</scope>
    <source>
        <strain evidence="4 15">F22</strain>
    </source>
</reference>
<dbReference type="RefSeq" id="WP_022219906.1">
    <property type="nucleotide sequence ID" value="NZ_BSCI01000005.1"/>
</dbReference>
<evidence type="ECO:0000313" key="6">
    <source>
        <dbReference type="EMBL" id="RGU45967.1"/>
    </source>
</evidence>
<evidence type="ECO:0000313" key="8">
    <source>
        <dbReference type="EMBL" id="RHG60845.1"/>
    </source>
</evidence>
<reference evidence="4 15" key="4">
    <citation type="submission" date="2020-07" db="EMBL/GenBank/DDBJ databases">
        <title>Bacterial metabolism rescues the inhibition of intestinal drug absorption by food and drug additives.</title>
        <authorList>
            <person name="Zou L."/>
            <person name="Spanogiannopoulos P."/>
            <person name="Chien H.-C."/>
            <person name="Pieper L.M."/>
            <person name="Cai W."/>
            <person name="Khuri N."/>
            <person name="Pottel J."/>
            <person name="Vora B."/>
            <person name="Ni Z."/>
            <person name="Tsakalozou E."/>
            <person name="Zhang W."/>
            <person name="Shoichet B.K."/>
            <person name="Giacomini K.M."/>
            <person name="Turnbaugh P.J."/>
        </authorList>
    </citation>
    <scope>NUCLEOTIDE SEQUENCE [LARGE SCALE GENOMIC DNA]</scope>
    <source>
        <strain evidence="4 15">F22</strain>
    </source>
</reference>
<evidence type="ECO:0000313" key="4">
    <source>
        <dbReference type="EMBL" id="NUN86840.1"/>
    </source>
</evidence>
<dbReference type="EMBL" id="QRHO01000038">
    <property type="protein sequence ID" value="RHF80094.1"/>
    <property type="molecule type" value="Genomic_DNA"/>
</dbReference>
<dbReference type="Proteomes" id="UP000286595">
    <property type="component" value="Unassembled WGS sequence"/>
</dbReference>
<evidence type="ECO:0000313" key="14">
    <source>
        <dbReference type="Proteomes" id="UP000286595"/>
    </source>
</evidence>
<proteinExistence type="predicted"/>
<dbReference type="EMBL" id="BSCI01000005">
    <property type="protein sequence ID" value="GLG86447.1"/>
    <property type="molecule type" value="Genomic_DNA"/>
</dbReference>